<name>A0A250X5N9_9CHLO</name>
<evidence type="ECO:0000313" key="2">
    <source>
        <dbReference type="EMBL" id="GAX78404.1"/>
    </source>
</evidence>
<gene>
    <name evidence="2" type="ORF">CEUSTIGMA_g5846.t1</name>
</gene>
<proteinExistence type="predicted"/>
<dbReference type="Proteomes" id="UP000232323">
    <property type="component" value="Unassembled WGS sequence"/>
</dbReference>
<feature type="region of interest" description="Disordered" evidence="1">
    <location>
        <begin position="491"/>
        <end position="655"/>
    </location>
</feature>
<feature type="compositionally biased region" description="Polar residues" evidence="1">
    <location>
        <begin position="535"/>
        <end position="544"/>
    </location>
</feature>
<reference evidence="2 3" key="1">
    <citation type="submission" date="2017-08" db="EMBL/GenBank/DDBJ databases">
        <title>Acidophilic green algal genome provides insights into adaptation to an acidic environment.</title>
        <authorList>
            <person name="Hirooka S."/>
            <person name="Hirose Y."/>
            <person name="Kanesaki Y."/>
            <person name="Higuchi S."/>
            <person name="Fujiwara T."/>
            <person name="Onuma R."/>
            <person name="Era A."/>
            <person name="Ohbayashi R."/>
            <person name="Uzuka A."/>
            <person name="Nozaki H."/>
            <person name="Yoshikawa H."/>
            <person name="Miyagishima S.Y."/>
        </authorList>
    </citation>
    <scope>NUCLEOTIDE SEQUENCE [LARGE SCALE GENOMIC DNA]</scope>
    <source>
        <strain evidence="2 3">NIES-2499</strain>
    </source>
</reference>
<accession>A0A250X5N9</accession>
<evidence type="ECO:0000256" key="1">
    <source>
        <dbReference type="SAM" id="MobiDB-lite"/>
    </source>
</evidence>
<evidence type="ECO:0000313" key="3">
    <source>
        <dbReference type="Proteomes" id="UP000232323"/>
    </source>
</evidence>
<feature type="region of interest" description="Disordered" evidence="1">
    <location>
        <begin position="379"/>
        <end position="422"/>
    </location>
</feature>
<protein>
    <submittedName>
        <fullName evidence="2">Uncharacterized protein</fullName>
    </submittedName>
</protein>
<keyword evidence="3" id="KW-1185">Reference proteome</keyword>
<dbReference type="AlphaFoldDB" id="A0A250X5N9"/>
<dbReference type="EMBL" id="BEGY01000032">
    <property type="protein sequence ID" value="GAX78404.1"/>
    <property type="molecule type" value="Genomic_DNA"/>
</dbReference>
<organism evidence="2 3">
    <name type="scientific">Chlamydomonas eustigma</name>
    <dbReference type="NCBI Taxonomy" id="1157962"/>
    <lineage>
        <taxon>Eukaryota</taxon>
        <taxon>Viridiplantae</taxon>
        <taxon>Chlorophyta</taxon>
        <taxon>core chlorophytes</taxon>
        <taxon>Chlorophyceae</taxon>
        <taxon>CS clade</taxon>
        <taxon>Chlamydomonadales</taxon>
        <taxon>Chlamydomonadaceae</taxon>
        <taxon>Chlamydomonas</taxon>
    </lineage>
</organism>
<comment type="caution">
    <text evidence="2">The sequence shown here is derived from an EMBL/GenBank/DDBJ whole genome shotgun (WGS) entry which is preliminary data.</text>
</comment>
<feature type="compositionally biased region" description="Low complexity" evidence="1">
    <location>
        <begin position="555"/>
        <end position="566"/>
    </location>
</feature>
<sequence>MQMRVNCKGLGNLVLGAAIHGMLIVLEDKFLMINRLCVRQSTRGVSGQRWSPCSSFGVTGLLTMQRSINLCSFQCYSNRHEGEIQDIVSSGKKPRARGSVNAGVKKKNVLKPKLQPTDTLCWVNKSLVILRDPVRRRFIFVLGLEHSHDDVTHFAQLKAVIAAGAVKAAYFHEPEASRAVEHLELEDLRTKAAQQLNVFTQALRCNASAGVGKFPQSTQFAEEESEVVHPRSTTKGTTLSRLRMPQSYLIRKRRAAKLAEGGEDNRKWSILLKQMRQARIEGVKLSEESVIVQNRDIVEGMGPSVSPYYNLVMPLGPGPLDFTLFLHSNHDSAQQHLERCLKEESSYLEHMSRLEENWQGTSVLDRDWGSVERMNTTTGRSKMVSLSPLGTEPVEGGEGGDATSAESPGSSEGSEDAGRISATSGGLNLRLLTRPVRKDFASEAQNDDDLSAVSDILEDVDKDPLQPESSSTSISDEQVHSSQVQVLTQLQGASSDSADVQRLLDISEDSPEVADRPLEVQQAAEMAFGSDHCSKAQSLQSLRLGSSESTEDESASASSHESAGSAMEDERTQVLTAGSVEQVLSPTAGSWPTIGRTAGSNDTEEQHAVGISSAPVSSSNTEGEGMGAGASAAQKSQTSPQEDVEVGPSKSKVLADGPDAELAALLLGRRPTLSEVEQLCQAFAQVEEVETSLASRGKHLAKLKQVIEGLIKGSGDRKRIVIATPDILVQSSSSKPSSSKRNRRYKLRIPDGISLLANNKLFNRILPLEMSTLDSLGAKGGEASNNESGSLKISEALLSQLRVSPRLHSYVVAKNVLLVVDKECLQSVAQTWDAKERRLMS</sequence>
<feature type="compositionally biased region" description="Low complexity" evidence="1">
    <location>
        <begin position="402"/>
        <end position="412"/>
    </location>
</feature>